<dbReference type="EC" id="2.4.1.-" evidence="5"/>
<evidence type="ECO:0000313" key="8">
    <source>
        <dbReference type="Proteomes" id="UP001652660"/>
    </source>
</evidence>
<sequence length="419" mass="46519">MLPFLAHGHISPFLELARKLTDRGIHICLCSTAINLSSISKEIKGNYSQSIRLVEFHLPELRELPPHYHTTNGLPAHLQPVLFEALKLSNSEIHNIIKSLKLDLVIYDTILSWLSVTPLSTFPSVWFQITSAAFLSYTLHLLVNSCSEYPFPAIYFWDFEFHKLLAATGDKTPVAGEVCSFPMLVNTSRAMEGKSLDHIAGEEDIELMNWLGQKDVNSTVFTSFGTMYFPSEEEIKEIAHGLELSNVNFIWALRSPDGDESRLEEILPTGFLERVRGRGRIVQGWAPQAMILGHSSIGGFLSHCGWISLSEGIEFGVPIIAMPMNLEQPLNGRVLVENGVAVEVMRDENGRLKGAEIAKMINHVVIGGAGETMRQKMKDLRKKIKSSEEDNLDELLTLIAQLSKKNSGQDPNIAGGLGT</sequence>
<gene>
    <name evidence="9" type="primary">LOC113728504</name>
</gene>
<dbReference type="CDD" id="cd03784">
    <property type="entry name" value="GT1_Gtf-like"/>
    <property type="match status" value="1"/>
</dbReference>
<evidence type="ECO:0000256" key="2">
    <source>
        <dbReference type="ARBA" id="ARBA00022676"/>
    </source>
</evidence>
<dbReference type="Pfam" id="PF26168">
    <property type="entry name" value="Glyco_transf_N"/>
    <property type="match status" value="1"/>
</dbReference>
<dbReference type="GeneID" id="113728504"/>
<accession>A0A6P6W2D4</accession>
<dbReference type="RefSeq" id="XP_027108706.1">
    <property type="nucleotide sequence ID" value="XM_027252905.2"/>
</dbReference>
<feature type="coiled-coil region" evidence="6">
    <location>
        <begin position="370"/>
        <end position="405"/>
    </location>
</feature>
<dbReference type="OrthoDB" id="5835829at2759"/>
<dbReference type="Gene3D" id="3.40.50.2000">
    <property type="entry name" value="Glycogen Phosphorylase B"/>
    <property type="match status" value="2"/>
</dbReference>
<dbReference type="InterPro" id="IPR002213">
    <property type="entry name" value="UDP_glucos_trans"/>
</dbReference>
<keyword evidence="8" id="KW-1185">Reference proteome</keyword>
<dbReference type="InterPro" id="IPR058980">
    <property type="entry name" value="Glyco_transf_N"/>
</dbReference>
<evidence type="ECO:0000259" key="7">
    <source>
        <dbReference type="Pfam" id="PF26168"/>
    </source>
</evidence>
<evidence type="ECO:0000256" key="4">
    <source>
        <dbReference type="RuleBase" id="RU003718"/>
    </source>
</evidence>
<evidence type="ECO:0000313" key="9">
    <source>
        <dbReference type="RefSeq" id="XP_027108706.1"/>
    </source>
</evidence>
<dbReference type="PANTHER" id="PTHR48044:SF14">
    <property type="entry name" value="GLYCOSYLTRANSFERASE"/>
    <property type="match status" value="1"/>
</dbReference>
<keyword evidence="6" id="KW-0175">Coiled coil</keyword>
<dbReference type="GO" id="GO:0008194">
    <property type="term" value="F:UDP-glycosyltransferase activity"/>
    <property type="evidence" value="ECO:0007669"/>
    <property type="project" value="InterPro"/>
</dbReference>
<name>A0A6P6W2D4_COFAR</name>
<dbReference type="PROSITE" id="PS00375">
    <property type="entry name" value="UDPGT"/>
    <property type="match status" value="1"/>
</dbReference>
<reference evidence="9" key="2">
    <citation type="submission" date="2025-08" db="UniProtKB">
        <authorList>
            <consortium name="RefSeq"/>
        </authorList>
    </citation>
    <scope>IDENTIFICATION</scope>
    <source>
        <tissue evidence="9">Leaves</tissue>
    </source>
</reference>
<dbReference type="SUPFAM" id="SSF53756">
    <property type="entry name" value="UDP-Glycosyltransferase/glycogen phosphorylase"/>
    <property type="match status" value="1"/>
</dbReference>
<proteinExistence type="inferred from homology"/>
<evidence type="ECO:0000256" key="5">
    <source>
        <dbReference type="RuleBase" id="RU362057"/>
    </source>
</evidence>
<dbReference type="PANTHER" id="PTHR48044">
    <property type="entry name" value="GLYCOSYLTRANSFERASE"/>
    <property type="match status" value="1"/>
</dbReference>
<organism evidence="8 9">
    <name type="scientific">Coffea arabica</name>
    <name type="common">Arabian coffee</name>
    <dbReference type="NCBI Taxonomy" id="13443"/>
    <lineage>
        <taxon>Eukaryota</taxon>
        <taxon>Viridiplantae</taxon>
        <taxon>Streptophyta</taxon>
        <taxon>Embryophyta</taxon>
        <taxon>Tracheophyta</taxon>
        <taxon>Spermatophyta</taxon>
        <taxon>Magnoliopsida</taxon>
        <taxon>eudicotyledons</taxon>
        <taxon>Gunneridae</taxon>
        <taxon>Pentapetalae</taxon>
        <taxon>asterids</taxon>
        <taxon>lamiids</taxon>
        <taxon>Gentianales</taxon>
        <taxon>Rubiaceae</taxon>
        <taxon>Ixoroideae</taxon>
        <taxon>Gardenieae complex</taxon>
        <taxon>Bertiereae - Coffeeae clade</taxon>
        <taxon>Coffeeae</taxon>
        <taxon>Coffea</taxon>
    </lineage>
</organism>
<dbReference type="GO" id="GO:0016138">
    <property type="term" value="P:glycoside biosynthetic process"/>
    <property type="evidence" value="ECO:0007669"/>
    <property type="project" value="UniProtKB-ARBA"/>
</dbReference>
<reference evidence="8" key="1">
    <citation type="journal article" date="2025" name="Foods">
        <title>Unveiling the Microbial Signatures of Arabica Coffee Cherries: Insights into Ripeness Specific Diversity, Functional Traits, and Implications for Quality and Safety.</title>
        <authorList>
            <consortium name="RefSeq"/>
            <person name="Tenea G.N."/>
            <person name="Cifuentes V."/>
            <person name="Reyes P."/>
            <person name="Cevallos-Vallejos M."/>
        </authorList>
    </citation>
    <scope>NUCLEOTIDE SEQUENCE [LARGE SCALE GENOMIC DNA]</scope>
</reference>
<protein>
    <recommendedName>
        <fullName evidence="5">Glycosyltransferase</fullName>
        <ecNumber evidence="5">2.4.1.-</ecNumber>
    </recommendedName>
</protein>
<evidence type="ECO:0000256" key="3">
    <source>
        <dbReference type="ARBA" id="ARBA00022679"/>
    </source>
</evidence>
<feature type="domain" description="Glycosyltransferase N-terminal" evidence="7">
    <location>
        <begin position="1"/>
        <end position="204"/>
    </location>
</feature>
<dbReference type="FunFam" id="3.40.50.2000:FF:000060">
    <property type="entry name" value="Glycosyltransferase"/>
    <property type="match status" value="1"/>
</dbReference>
<dbReference type="Pfam" id="PF00201">
    <property type="entry name" value="UDPGT"/>
    <property type="match status" value="1"/>
</dbReference>
<dbReference type="AlphaFoldDB" id="A0A6P6W2D4"/>
<keyword evidence="2 4" id="KW-0328">Glycosyltransferase</keyword>
<comment type="similarity">
    <text evidence="1 4">Belongs to the UDP-glycosyltransferase family.</text>
</comment>
<keyword evidence="3 4" id="KW-0808">Transferase</keyword>
<dbReference type="InterPro" id="IPR035595">
    <property type="entry name" value="UDP_glycos_trans_CS"/>
</dbReference>
<evidence type="ECO:0000256" key="1">
    <source>
        <dbReference type="ARBA" id="ARBA00009995"/>
    </source>
</evidence>
<dbReference type="Proteomes" id="UP001652660">
    <property type="component" value="Chromosome 2e"/>
</dbReference>
<evidence type="ECO:0000256" key="6">
    <source>
        <dbReference type="SAM" id="Coils"/>
    </source>
</evidence>